<dbReference type="SMART" id="SM00100">
    <property type="entry name" value="cNMP"/>
    <property type="match status" value="1"/>
</dbReference>
<organism evidence="3 4">
    <name type="scientific">Marnyiella aurantia</name>
    <dbReference type="NCBI Taxonomy" id="2758037"/>
    <lineage>
        <taxon>Bacteria</taxon>
        <taxon>Pseudomonadati</taxon>
        <taxon>Bacteroidota</taxon>
        <taxon>Flavobacteriia</taxon>
        <taxon>Flavobacteriales</taxon>
        <taxon>Weeksellaceae</taxon>
        <taxon>Marnyiella</taxon>
    </lineage>
</organism>
<gene>
    <name evidence="3" type="ORF">H1R16_02350</name>
    <name evidence="2" type="ORF">H2507_00920</name>
</gene>
<dbReference type="KEGG" id="cbau:H1R16_02350"/>
<dbReference type="RefSeq" id="WP_181885845.1">
    <property type="nucleotide sequence ID" value="NZ_CP059472.1"/>
</dbReference>
<accession>A0A7D7QZE6</accession>
<evidence type="ECO:0000313" key="4">
    <source>
        <dbReference type="Proteomes" id="UP000515349"/>
    </source>
</evidence>
<dbReference type="EMBL" id="JACEUX010000001">
    <property type="protein sequence ID" value="MBA5245723.1"/>
    <property type="molecule type" value="Genomic_DNA"/>
</dbReference>
<dbReference type="Pfam" id="PF00027">
    <property type="entry name" value="cNMP_binding"/>
    <property type="match status" value="1"/>
</dbReference>
<dbReference type="Proteomes" id="UP000539710">
    <property type="component" value="Unassembled WGS sequence"/>
</dbReference>
<name>A0A7D7QZE6_9FLAO</name>
<evidence type="ECO:0000313" key="2">
    <source>
        <dbReference type="EMBL" id="MBA5245723.1"/>
    </source>
</evidence>
<dbReference type="EMBL" id="CP059472">
    <property type="protein sequence ID" value="QMS98871.1"/>
    <property type="molecule type" value="Genomic_DNA"/>
</dbReference>
<dbReference type="PROSITE" id="PS50042">
    <property type="entry name" value="CNMP_BINDING_3"/>
    <property type="match status" value="1"/>
</dbReference>
<reference evidence="5" key="2">
    <citation type="submission" date="2020-07" db="EMBL/GenBank/DDBJ databases">
        <title>Flavobacterium sp. xlx-214.</title>
        <authorList>
            <person name="Yang C."/>
        </authorList>
    </citation>
    <scope>NUCLEOTIDE SEQUENCE [LARGE SCALE GENOMIC DNA]</scope>
    <source>
        <strain evidence="5">CX-624</strain>
    </source>
</reference>
<sequence>MYKTLKHFILTRQPTDETVLQRICACFSPVKTARREILLDRNEVCRHYYFINSGSMRIFTTDQDGNESSRYFAFEGNFITALPSFIDQLPADEYLQSIEPSDLLRIGRADFYELVATEPAFAAIYTEILELGFINAQKRIYGFQSFDAEEKVKWVIRHQPLLLQRLSNKMAATYLGLSPSTLSRIKSRL</sequence>
<reference evidence="2" key="3">
    <citation type="submission" date="2020-07" db="EMBL/GenBank/DDBJ databases">
        <authorList>
            <person name="Yang C."/>
        </authorList>
    </citation>
    <scope>NUCLEOTIDE SEQUENCE</scope>
    <source>
        <strain evidence="2">Cx-624</strain>
    </source>
</reference>
<proteinExistence type="predicted"/>
<feature type="domain" description="Cyclic nucleotide-binding" evidence="1">
    <location>
        <begin position="11"/>
        <end position="115"/>
    </location>
</feature>
<dbReference type="SUPFAM" id="SSF51206">
    <property type="entry name" value="cAMP-binding domain-like"/>
    <property type="match status" value="1"/>
</dbReference>
<dbReference type="Proteomes" id="UP000515349">
    <property type="component" value="Chromosome"/>
</dbReference>
<dbReference type="Gene3D" id="2.60.120.10">
    <property type="entry name" value="Jelly Rolls"/>
    <property type="match status" value="1"/>
</dbReference>
<reference evidence="3 4" key="1">
    <citation type="submission" date="2020-07" db="EMBL/GenBank/DDBJ databases">
        <title>Chryseobacterium sp.cx-624.</title>
        <authorList>
            <person name="Yang C."/>
        </authorList>
    </citation>
    <scope>NUCLEOTIDE SEQUENCE [LARGE SCALE GENOMIC DNA]</scope>
    <source>
        <strain evidence="4">cx-624</strain>
        <strain evidence="3">Cx-624</strain>
    </source>
</reference>
<keyword evidence="5" id="KW-1185">Reference proteome</keyword>
<dbReference type="InterPro" id="IPR000595">
    <property type="entry name" value="cNMP-bd_dom"/>
</dbReference>
<evidence type="ECO:0000313" key="3">
    <source>
        <dbReference type="EMBL" id="QMS98871.1"/>
    </source>
</evidence>
<dbReference type="CDD" id="cd00038">
    <property type="entry name" value="CAP_ED"/>
    <property type="match status" value="1"/>
</dbReference>
<protein>
    <submittedName>
        <fullName evidence="3">Crp/Fnr family transcriptional regulator</fullName>
    </submittedName>
</protein>
<dbReference type="InterPro" id="IPR014710">
    <property type="entry name" value="RmlC-like_jellyroll"/>
</dbReference>
<evidence type="ECO:0000259" key="1">
    <source>
        <dbReference type="PROSITE" id="PS50042"/>
    </source>
</evidence>
<dbReference type="AlphaFoldDB" id="A0A7D7QZE6"/>
<evidence type="ECO:0000313" key="5">
    <source>
        <dbReference type="Proteomes" id="UP000539710"/>
    </source>
</evidence>
<dbReference type="InterPro" id="IPR018490">
    <property type="entry name" value="cNMP-bd_dom_sf"/>
</dbReference>